<dbReference type="eggNOG" id="ENOG502ZGA5">
    <property type="taxonomic scope" value="Bacteria"/>
</dbReference>
<name>B0SUW8_CAUSK</name>
<accession>B0SUW8</accession>
<evidence type="ECO:0000313" key="2">
    <source>
        <dbReference type="EMBL" id="ABZ71437.1"/>
    </source>
</evidence>
<dbReference type="HOGENOM" id="CLU_2380947_0_0_5"/>
<gene>
    <name evidence="2" type="ordered locus">Caul_2310</name>
</gene>
<proteinExistence type="predicted"/>
<reference evidence="2" key="1">
    <citation type="submission" date="2008-01" db="EMBL/GenBank/DDBJ databases">
        <title>Complete sequence of chromosome of Caulobacter sp. K31.</title>
        <authorList>
            <consortium name="US DOE Joint Genome Institute"/>
            <person name="Copeland A."/>
            <person name="Lucas S."/>
            <person name="Lapidus A."/>
            <person name="Barry K."/>
            <person name="Glavina del Rio T."/>
            <person name="Dalin E."/>
            <person name="Tice H."/>
            <person name="Pitluck S."/>
            <person name="Bruce D."/>
            <person name="Goodwin L."/>
            <person name="Thompson L.S."/>
            <person name="Brettin T."/>
            <person name="Detter J.C."/>
            <person name="Han C."/>
            <person name="Schmutz J."/>
            <person name="Larimer F."/>
            <person name="Land M."/>
            <person name="Hauser L."/>
            <person name="Kyrpides N."/>
            <person name="Kim E."/>
            <person name="Stephens C."/>
            <person name="Richardson P."/>
        </authorList>
    </citation>
    <scope>NUCLEOTIDE SEQUENCE [LARGE SCALE GENOMIC DNA]</scope>
    <source>
        <strain evidence="2">K31</strain>
    </source>
</reference>
<dbReference type="AlphaFoldDB" id="B0SUW8"/>
<dbReference type="EMBL" id="CP000927">
    <property type="protein sequence ID" value="ABZ71437.1"/>
    <property type="molecule type" value="Genomic_DNA"/>
</dbReference>
<dbReference type="KEGG" id="cak:Caul_2310"/>
<organism evidence="2">
    <name type="scientific">Caulobacter sp. (strain K31)</name>
    <dbReference type="NCBI Taxonomy" id="366602"/>
    <lineage>
        <taxon>Bacteria</taxon>
        <taxon>Pseudomonadati</taxon>
        <taxon>Pseudomonadota</taxon>
        <taxon>Alphaproteobacteria</taxon>
        <taxon>Caulobacterales</taxon>
        <taxon>Caulobacteraceae</taxon>
        <taxon>Caulobacter</taxon>
    </lineage>
</organism>
<feature type="transmembrane region" description="Helical" evidence="1">
    <location>
        <begin position="21"/>
        <end position="43"/>
    </location>
</feature>
<protein>
    <submittedName>
        <fullName evidence="2">Uncharacterized protein</fullName>
    </submittedName>
</protein>
<keyword evidence="1" id="KW-0472">Membrane</keyword>
<evidence type="ECO:0000256" key="1">
    <source>
        <dbReference type="SAM" id="Phobius"/>
    </source>
</evidence>
<keyword evidence="1" id="KW-1133">Transmembrane helix</keyword>
<dbReference type="STRING" id="366602.Caul_2310"/>
<keyword evidence="1" id="KW-0812">Transmembrane</keyword>
<feature type="transmembrane region" description="Helical" evidence="1">
    <location>
        <begin position="63"/>
        <end position="89"/>
    </location>
</feature>
<sequence length="94" mass="9613" precursor="true">MANSGDTRAIRGRLSVLRSALAVAAALGAVFLLCWSGAAIGWLSASHMYVAIFTVEPAGSVAALATGLCWSLVFGALVGALLALAYNALSFLER</sequence>